<dbReference type="Proteomes" id="UP000761264">
    <property type="component" value="Unassembled WGS sequence"/>
</dbReference>
<keyword evidence="1" id="KW-0472">Membrane</keyword>
<dbReference type="EMBL" id="JAAQPH010000046">
    <property type="protein sequence ID" value="NIA72463.1"/>
    <property type="molecule type" value="Genomic_DNA"/>
</dbReference>
<reference evidence="2" key="1">
    <citation type="submission" date="2020-03" db="EMBL/GenBank/DDBJ databases">
        <title>Genome of Pelagibius litoralis DSM 21314T.</title>
        <authorList>
            <person name="Wang G."/>
        </authorList>
    </citation>
    <scope>NUCLEOTIDE SEQUENCE</scope>
    <source>
        <strain evidence="2">DSM 21314</strain>
    </source>
</reference>
<keyword evidence="1" id="KW-1133">Transmembrane helix</keyword>
<name>A0A967KC22_9PROT</name>
<feature type="transmembrane region" description="Helical" evidence="1">
    <location>
        <begin position="199"/>
        <end position="223"/>
    </location>
</feature>
<proteinExistence type="predicted"/>
<sequence length="232" mass="25534">MYELMQAHPMTLFTVMSAVLVTPFYVLCTYVFSGASARKGAIIGSGFLLWGAAMTWFCLAGVVQDMGPLGRLVVPVCWVLPSLVLFLWRDWFLSDPLSQHWLIGLQVWRVIGGVFLIEMAGRNIPGIFAYPAGLGDILVAVIATAVLIFHRARKEIAPAAVLLVLGLGIADFSSAFFFGFTSSEGPQQLFFPEIVNNSLMFPTGMIALFLVPYAIFFHTLSFLSLRQREEGS</sequence>
<organism evidence="2 3">
    <name type="scientific">Pelagibius litoralis</name>
    <dbReference type="NCBI Taxonomy" id="374515"/>
    <lineage>
        <taxon>Bacteria</taxon>
        <taxon>Pseudomonadati</taxon>
        <taxon>Pseudomonadota</taxon>
        <taxon>Alphaproteobacteria</taxon>
        <taxon>Rhodospirillales</taxon>
        <taxon>Rhodovibrionaceae</taxon>
        <taxon>Pelagibius</taxon>
    </lineage>
</organism>
<gene>
    <name evidence="2" type="ORF">HBA54_28140</name>
</gene>
<evidence type="ECO:0000313" key="3">
    <source>
        <dbReference type="Proteomes" id="UP000761264"/>
    </source>
</evidence>
<keyword evidence="3" id="KW-1185">Reference proteome</keyword>
<feature type="transmembrane region" description="Helical" evidence="1">
    <location>
        <begin position="40"/>
        <end position="63"/>
    </location>
</feature>
<feature type="transmembrane region" description="Helical" evidence="1">
    <location>
        <begin position="12"/>
        <end position="33"/>
    </location>
</feature>
<comment type="caution">
    <text evidence="2">The sequence shown here is derived from an EMBL/GenBank/DDBJ whole genome shotgun (WGS) entry which is preliminary data.</text>
</comment>
<dbReference type="AlphaFoldDB" id="A0A967KC22"/>
<protein>
    <submittedName>
        <fullName evidence="2">Uncharacterized protein</fullName>
    </submittedName>
</protein>
<evidence type="ECO:0000256" key="1">
    <source>
        <dbReference type="SAM" id="Phobius"/>
    </source>
</evidence>
<dbReference type="RefSeq" id="WP_167231913.1">
    <property type="nucleotide sequence ID" value="NZ_JAAQPH010000046.1"/>
</dbReference>
<evidence type="ECO:0000313" key="2">
    <source>
        <dbReference type="EMBL" id="NIA72463.1"/>
    </source>
</evidence>
<keyword evidence="1" id="KW-0812">Transmembrane</keyword>
<feature type="transmembrane region" description="Helical" evidence="1">
    <location>
        <begin position="127"/>
        <end position="149"/>
    </location>
</feature>
<feature type="transmembrane region" description="Helical" evidence="1">
    <location>
        <begin position="69"/>
        <end position="88"/>
    </location>
</feature>
<feature type="transmembrane region" description="Helical" evidence="1">
    <location>
        <begin position="156"/>
        <end position="179"/>
    </location>
</feature>
<accession>A0A967KC22</accession>